<dbReference type="EC" id="6.3.2.13" evidence="7"/>
<dbReference type="GO" id="GO:0051301">
    <property type="term" value="P:cell division"/>
    <property type="evidence" value="ECO:0007669"/>
    <property type="project" value="UniProtKB-KW"/>
</dbReference>
<dbReference type="GO" id="GO:0005524">
    <property type="term" value="F:ATP binding"/>
    <property type="evidence" value="ECO:0007669"/>
    <property type="project" value="UniProtKB-UniRule"/>
</dbReference>
<dbReference type="OrthoDB" id="9800958at2"/>
<name>A0A4Y6UA23_9PROT</name>
<dbReference type="InterPro" id="IPR000713">
    <property type="entry name" value="Mur_ligase_N"/>
</dbReference>
<comment type="pathway">
    <text evidence="7 8">Cell wall biogenesis; peptidoglycan biosynthesis.</text>
</comment>
<dbReference type="KEGG" id="swf:E3E12_00990"/>
<keyword evidence="2 7" id="KW-0132">Cell division</keyword>
<evidence type="ECO:0000256" key="1">
    <source>
        <dbReference type="ARBA" id="ARBA00005898"/>
    </source>
</evidence>
<comment type="caution">
    <text evidence="7">Lacks conserved residue(s) required for the propagation of feature annotation.</text>
</comment>
<keyword evidence="7" id="KW-0547">Nucleotide-binding</keyword>
<feature type="binding site" evidence="7">
    <location>
        <position position="492"/>
    </location>
    <ligand>
        <name>meso-2,6-diaminopimelate</name>
        <dbReference type="ChEBI" id="CHEBI:57791"/>
    </ligand>
</feature>
<feature type="binding site" evidence="7">
    <location>
        <begin position="157"/>
        <end position="158"/>
    </location>
    <ligand>
        <name>UDP-N-acetyl-alpha-D-muramoyl-L-alanyl-D-glutamate</name>
        <dbReference type="ChEBI" id="CHEBI:83900"/>
    </ligand>
</feature>
<feature type="domain" description="Mur ligase C-terminal" evidence="10">
    <location>
        <begin position="364"/>
        <end position="490"/>
    </location>
</feature>
<evidence type="ECO:0000313" key="13">
    <source>
        <dbReference type="Proteomes" id="UP000318709"/>
    </source>
</evidence>
<dbReference type="Pfam" id="PF01225">
    <property type="entry name" value="Mur_ligase"/>
    <property type="match status" value="1"/>
</dbReference>
<feature type="domain" description="Mur ligase central" evidence="11">
    <location>
        <begin position="112"/>
        <end position="323"/>
    </location>
</feature>
<sequence length="533" mass="55490">MKPALPPLTPALAPEVLERLPAVTADSRTVTPGGVFVALPGAHHNGSAFIPQALAAGARLVVADPASVEAFKATHPDAPLHSCPDPARWLALMAEELARRHQGPAPDCVVAVTGTNGKTSTADFLRQLWKREGLTAASIGTLGLVSDVALPAPPALTTPDAVSMASALHDLAQAGVNHVVVEASSHGLAQRRLDGVPLKGAGFTNLTRDHLDYHGTMADYGTAKMRLFDTLLPPGAVAAAVTALEGAWLERLRATAQSRGLHWRLVGERSKGGERPWLEVLEAMPEPGGQRVQLAWQGKALPPFLFPVPGRFQLDNALLALALCAPAGTGEGTVKRLVGHLEHLKGVPGRCECCAMLPQGAGASPAALYVDYAHTPDALEKVLDSLRPHVAPGGRLWVVLGAGGDRDRGKRPLMGAAAVRGADGVIITDDNPRHEDPAAIRQAVLEGALAERAAQHQSKLIHEVAGRAQALQQAVAGLGPGDVLLVAGKGHEKGQIIGDEVHPFDDRALTAALAHAQALQSNAPPANPTGEQP</sequence>
<keyword evidence="13" id="KW-1185">Reference proteome</keyword>
<dbReference type="NCBIfam" id="TIGR01085">
    <property type="entry name" value="murE"/>
    <property type="match status" value="1"/>
</dbReference>
<keyword evidence="4 7" id="KW-0573">Peptidoglycan synthesis</keyword>
<dbReference type="GO" id="GO:0008765">
    <property type="term" value="F:UDP-N-acetylmuramoylalanyl-D-glutamate-2,6-diaminopimelate ligase activity"/>
    <property type="evidence" value="ECO:0007669"/>
    <property type="project" value="UniProtKB-UniRule"/>
</dbReference>
<reference evidence="12 13" key="1">
    <citation type="submission" date="2019-03" db="EMBL/GenBank/DDBJ databases">
        <title>The complete genome sequence of Swingsia_sp. F3b2 LMG30590(T).</title>
        <authorList>
            <person name="Chua K.-O."/>
            <person name="Chan K.-G."/>
            <person name="See-Too W.-S."/>
        </authorList>
    </citation>
    <scope>NUCLEOTIDE SEQUENCE [LARGE SCALE GENOMIC DNA]</scope>
    <source>
        <strain evidence="12 13">F3b2</strain>
    </source>
</reference>
<comment type="catalytic activity">
    <reaction evidence="7">
        <text>UDP-N-acetyl-alpha-D-muramoyl-L-alanyl-D-glutamate + meso-2,6-diaminopimelate + ATP = UDP-N-acetyl-alpha-D-muramoyl-L-alanyl-gamma-D-glutamyl-meso-2,6-diaminopimelate + ADP + phosphate + H(+)</text>
        <dbReference type="Rhea" id="RHEA:23676"/>
        <dbReference type="ChEBI" id="CHEBI:15378"/>
        <dbReference type="ChEBI" id="CHEBI:30616"/>
        <dbReference type="ChEBI" id="CHEBI:43474"/>
        <dbReference type="ChEBI" id="CHEBI:57791"/>
        <dbReference type="ChEBI" id="CHEBI:83900"/>
        <dbReference type="ChEBI" id="CHEBI:83905"/>
        <dbReference type="ChEBI" id="CHEBI:456216"/>
        <dbReference type="EC" id="6.3.2.13"/>
    </reaction>
</comment>
<dbReference type="InterPro" id="IPR004101">
    <property type="entry name" value="Mur_ligase_C"/>
</dbReference>
<keyword evidence="7" id="KW-0460">Magnesium</keyword>
<feature type="domain" description="Mur ligase N-terminal catalytic" evidence="9">
    <location>
        <begin position="23"/>
        <end position="77"/>
    </location>
</feature>
<dbReference type="Gene3D" id="3.90.190.20">
    <property type="entry name" value="Mur ligase, C-terminal domain"/>
    <property type="match status" value="1"/>
</dbReference>
<evidence type="ECO:0000256" key="6">
    <source>
        <dbReference type="ARBA" id="ARBA00023316"/>
    </source>
</evidence>
<feature type="binding site" evidence="7">
    <location>
        <position position="190"/>
    </location>
    <ligand>
        <name>UDP-N-acetyl-alpha-D-muramoyl-L-alanyl-D-glutamate</name>
        <dbReference type="ChEBI" id="CHEBI:83900"/>
    </ligand>
</feature>
<gene>
    <name evidence="7" type="primary">murE</name>
    <name evidence="12" type="ORF">E3E12_00990</name>
</gene>
<protein>
    <recommendedName>
        <fullName evidence="7">UDP-N-acetylmuramoyl-L-alanyl-D-glutamate--2,6-diaminopimelate ligase</fullName>
        <ecNumber evidence="7">6.3.2.13</ecNumber>
    </recommendedName>
    <alternativeName>
        <fullName evidence="7">Meso-A2pm-adding enzyme</fullName>
    </alternativeName>
    <alternativeName>
        <fullName evidence="7">Meso-diaminopimelate-adding enzyme</fullName>
    </alternativeName>
    <alternativeName>
        <fullName evidence="7">UDP-MurNAc-L-Ala-D-Glu:meso-diaminopimelate ligase</fullName>
    </alternativeName>
    <alternativeName>
        <fullName evidence="7">UDP-MurNAc-tripeptide synthetase</fullName>
    </alternativeName>
    <alternativeName>
        <fullName evidence="7">UDP-N-acetylmuramyl-tripeptide synthetase</fullName>
    </alternativeName>
</protein>
<comment type="similarity">
    <text evidence="1 7">Belongs to the MurCDEF family. MurE subfamily.</text>
</comment>
<dbReference type="InterPro" id="IPR036565">
    <property type="entry name" value="Mur-like_cat_sf"/>
</dbReference>
<dbReference type="UniPathway" id="UPA00219"/>
<comment type="PTM">
    <text evidence="7">Carboxylation is probably crucial for Mg(2+) binding and, consequently, for the gamma-phosphate positioning of ATP.</text>
</comment>
<dbReference type="RefSeq" id="WP_141442648.1">
    <property type="nucleotide sequence ID" value="NZ_CP038231.1"/>
</dbReference>
<dbReference type="InterPro" id="IPR013221">
    <property type="entry name" value="Mur_ligase_cen"/>
</dbReference>
<comment type="function">
    <text evidence="7">Catalyzes the addition of meso-diaminopimelic acid to the nucleotide precursor UDP-N-acetylmuramoyl-L-alanyl-D-glutamate (UMAG) in the biosynthesis of bacterial cell-wall peptidoglycan.</text>
</comment>
<feature type="binding site" evidence="7">
    <location>
        <position position="488"/>
    </location>
    <ligand>
        <name>meso-2,6-diaminopimelate</name>
        <dbReference type="ChEBI" id="CHEBI:57791"/>
    </ligand>
</feature>
<dbReference type="Proteomes" id="UP000318709">
    <property type="component" value="Chromosome"/>
</dbReference>
<comment type="cofactor">
    <cofactor evidence="7">
        <name>Mg(2+)</name>
        <dbReference type="ChEBI" id="CHEBI:18420"/>
    </cofactor>
</comment>
<evidence type="ECO:0000256" key="3">
    <source>
        <dbReference type="ARBA" id="ARBA00022960"/>
    </source>
</evidence>
<feature type="binding site" evidence="7">
    <location>
        <begin position="114"/>
        <end position="120"/>
    </location>
    <ligand>
        <name>ATP</name>
        <dbReference type="ChEBI" id="CHEBI:30616"/>
    </ligand>
</feature>
<dbReference type="Pfam" id="PF02875">
    <property type="entry name" value="Mur_ligase_C"/>
    <property type="match status" value="1"/>
</dbReference>
<accession>A0A4Y6UA23</accession>
<evidence type="ECO:0000259" key="9">
    <source>
        <dbReference type="Pfam" id="PF01225"/>
    </source>
</evidence>
<evidence type="ECO:0000256" key="5">
    <source>
        <dbReference type="ARBA" id="ARBA00023306"/>
    </source>
</evidence>
<keyword evidence="7" id="KW-0067">ATP-binding</keyword>
<feature type="binding site" evidence="7">
    <location>
        <position position="184"/>
    </location>
    <ligand>
        <name>UDP-N-acetyl-alpha-D-muramoyl-L-alanyl-D-glutamate</name>
        <dbReference type="ChEBI" id="CHEBI:83900"/>
    </ligand>
</feature>
<keyword evidence="7" id="KW-0963">Cytoplasm</keyword>
<dbReference type="Gene3D" id="3.40.1190.10">
    <property type="entry name" value="Mur-like, catalytic domain"/>
    <property type="match status" value="1"/>
</dbReference>
<feature type="short sequence motif" description="Meso-diaminopimelate recognition motif" evidence="7">
    <location>
        <begin position="430"/>
        <end position="433"/>
    </location>
</feature>
<dbReference type="Pfam" id="PF08245">
    <property type="entry name" value="Mur_ligase_M"/>
    <property type="match status" value="1"/>
</dbReference>
<dbReference type="HAMAP" id="MF_00208">
    <property type="entry name" value="MurE"/>
    <property type="match status" value="1"/>
</dbReference>
<dbReference type="GO" id="GO:0000287">
    <property type="term" value="F:magnesium ion binding"/>
    <property type="evidence" value="ECO:0007669"/>
    <property type="project" value="UniProtKB-UniRule"/>
</dbReference>
<dbReference type="SUPFAM" id="SSF53244">
    <property type="entry name" value="MurD-like peptide ligases, peptide-binding domain"/>
    <property type="match status" value="1"/>
</dbReference>
<dbReference type="EMBL" id="CP038231">
    <property type="protein sequence ID" value="QDH13005.1"/>
    <property type="molecule type" value="Genomic_DNA"/>
</dbReference>
<comment type="subcellular location">
    <subcellularLocation>
        <location evidence="7 8">Cytoplasm</location>
    </subcellularLocation>
</comment>
<evidence type="ECO:0000256" key="8">
    <source>
        <dbReference type="RuleBase" id="RU004135"/>
    </source>
</evidence>
<dbReference type="AlphaFoldDB" id="A0A4Y6UA23"/>
<feature type="binding site" evidence="7">
    <location>
        <position position="192"/>
    </location>
    <ligand>
        <name>UDP-N-acetyl-alpha-D-muramoyl-L-alanyl-D-glutamate</name>
        <dbReference type="ChEBI" id="CHEBI:83900"/>
    </ligand>
</feature>
<organism evidence="12 13">
    <name type="scientific">Formicincola oecophyllae</name>
    <dbReference type="NCBI Taxonomy" id="2558361"/>
    <lineage>
        <taxon>Bacteria</taxon>
        <taxon>Pseudomonadati</taxon>
        <taxon>Pseudomonadota</taxon>
        <taxon>Alphaproteobacteria</taxon>
        <taxon>Acetobacterales</taxon>
        <taxon>Acetobacteraceae</taxon>
        <taxon>Formicincola</taxon>
    </lineage>
</organism>
<feature type="binding site" evidence="7">
    <location>
        <position position="27"/>
    </location>
    <ligand>
        <name>UDP-N-acetyl-alpha-D-muramoyl-L-alanyl-D-glutamate</name>
        <dbReference type="ChEBI" id="CHEBI:83900"/>
    </ligand>
</feature>
<dbReference type="InterPro" id="IPR035911">
    <property type="entry name" value="MurE/MurF_N"/>
</dbReference>
<dbReference type="Gene3D" id="3.40.1390.10">
    <property type="entry name" value="MurE/MurF, N-terminal domain"/>
    <property type="match status" value="1"/>
</dbReference>
<dbReference type="GO" id="GO:0071555">
    <property type="term" value="P:cell wall organization"/>
    <property type="evidence" value="ECO:0007669"/>
    <property type="project" value="UniProtKB-KW"/>
</dbReference>
<feature type="modified residue" description="N6-carboxylysine" evidence="7">
    <location>
        <position position="224"/>
    </location>
</feature>
<dbReference type="InterPro" id="IPR036615">
    <property type="entry name" value="Mur_ligase_C_dom_sf"/>
</dbReference>
<evidence type="ECO:0000259" key="11">
    <source>
        <dbReference type="Pfam" id="PF08245"/>
    </source>
</evidence>
<evidence type="ECO:0000313" key="12">
    <source>
        <dbReference type="EMBL" id="QDH13005.1"/>
    </source>
</evidence>
<dbReference type="InterPro" id="IPR005761">
    <property type="entry name" value="UDP-N-AcMur-Glu-dNH2Pim_ligase"/>
</dbReference>
<evidence type="ECO:0000256" key="7">
    <source>
        <dbReference type="HAMAP-Rule" id="MF_00208"/>
    </source>
</evidence>
<keyword evidence="3 7" id="KW-0133">Cell shape</keyword>
<dbReference type="GO" id="GO:0008360">
    <property type="term" value="P:regulation of cell shape"/>
    <property type="evidence" value="ECO:0007669"/>
    <property type="project" value="UniProtKB-KW"/>
</dbReference>
<keyword evidence="7 12" id="KW-0436">Ligase</keyword>
<dbReference type="SUPFAM" id="SSF53623">
    <property type="entry name" value="MurD-like peptide ligases, catalytic domain"/>
    <property type="match status" value="1"/>
</dbReference>
<dbReference type="PANTHER" id="PTHR23135:SF4">
    <property type="entry name" value="UDP-N-ACETYLMURAMOYL-L-ALANYL-D-GLUTAMATE--2,6-DIAMINOPIMELATE LIGASE MURE HOMOLOG, CHLOROPLASTIC"/>
    <property type="match status" value="1"/>
</dbReference>
<proteinExistence type="inferred from homology"/>
<dbReference type="PANTHER" id="PTHR23135">
    <property type="entry name" value="MUR LIGASE FAMILY MEMBER"/>
    <property type="match status" value="1"/>
</dbReference>
<dbReference type="SUPFAM" id="SSF63418">
    <property type="entry name" value="MurE/MurF N-terminal domain"/>
    <property type="match status" value="1"/>
</dbReference>
<dbReference type="NCBIfam" id="NF001124">
    <property type="entry name" value="PRK00139.1-2"/>
    <property type="match status" value="1"/>
</dbReference>
<evidence type="ECO:0000256" key="4">
    <source>
        <dbReference type="ARBA" id="ARBA00022984"/>
    </source>
</evidence>
<evidence type="ECO:0000256" key="2">
    <source>
        <dbReference type="ARBA" id="ARBA00022618"/>
    </source>
</evidence>
<keyword evidence="5 7" id="KW-0131">Cell cycle</keyword>
<feature type="binding site" evidence="7">
    <location>
        <position position="406"/>
    </location>
    <ligand>
        <name>meso-2,6-diaminopimelate</name>
        <dbReference type="ChEBI" id="CHEBI:57791"/>
    </ligand>
</feature>
<feature type="binding site" evidence="7">
    <location>
        <begin position="430"/>
        <end position="433"/>
    </location>
    <ligand>
        <name>meso-2,6-diaminopimelate</name>
        <dbReference type="ChEBI" id="CHEBI:57791"/>
    </ligand>
</feature>
<evidence type="ECO:0000259" key="10">
    <source>
        <dbReference type="Pfam" id="PF02875"/>
    </source>
</evidence>
<keyword evidence="6 7" id="KW-0961">Cell wall biogenesis/degradation</keyword>
<dbReference type="GO" id="GO:0005737">
    <property type="term" value="C:cytoplasm"/>
    <property type="evidence" value="ECO:0007669"/>
    <property type="project" value="UniProtKB-SubCell"/>
</dbReference>
<dbReference type="GO" id="GO:0009252">
    <property type="term" value="P:peptidoglycan biosynthetic process"/>
    <property type="evidence" value="ECO:0007669"/>
    <property type="project" value="UniProtKB-UniRule"/>
</dbReference>